<proteinExistence type="predicted"/>
<feature type="domain" description="Methyl-accepting transducer" evidence="3">
    <location>
        <begin position="1"/>
        <end position="168"/>
    </location>
</feature>
<dbReference type="SMART" id="SM00283">
    <property type="entry name" value="MA"/>
    <property type="match status" value="1"/>
</dbReference>
<sequence>MQTHEILQNAAQTIAITSKDLSVTADDLSTLANQLSSDLAQVCQNGEKVLEDIKKTTDILRFVSDIAANSNLLGLNAAIEAARAGEHGRGFAVVAEEIRKMAVNSGKSVENIATILKTIQHETSKVVSVLVKTTELGNTQASSTGRISASIHQLAEIAANIQKVADSV</sequence>
<reference evidence="4" key="1">
    <citation type="submission" date="2024-05" db="EMBL/GenBank/DDBJ databases">
        <title>Isolation and characterization of Sporomusa carbonis sp. nov., a carboxydotrophic hydrogenogen in the genus of Sporomusa isolated from a charcoal burning pile.</title>
        <authorList>
            <person name="Boeer T."/>
            <person name="Rosenbaum F."/>
            <person name="Eysell L."/>
            <person name="Mueller V."/>
            <person name="Daniel R."/>
            <person name="Poehlein A."/>
        </authorList>
    </citation>
    <scope>NUCLEOTIDE SEQUENCE [LARGE SCALE GENOMIC DNA]</scope>
    <source>
        <strain evidence="4">DSM 3132</strain>
    </source>
</reference>
<dbReference type="SUPFAM" id="SSF58104">
    <property type="entry name" value="Methyl-accepting chemotaxis protein (MCP) signaling domain"/>
    <property type="match status" value="1"/>
</dbReference>
<name>A0ABZ3JAR7_SPOA4</name>
<dbReference type="Gene3D" id="1.10.287.950">
    <property type="entry name" value="Methyl-accepting chemotaxis protein"/>
    <property type="match status" value="1"/>
</dbReference>
<keyword evidence="5" id="KW-1185">Reference proteome</keyword>
<dbReference type="Pfam" id="PF00015">
    <property type="entry name" value="MCPsignal"/>
    <property type="match status" value="1"/>
</dbReference>
<evidence type="ECO:0000313" key="5">
    <source>
        <dbReference type="Proteomes" id="UP000216052"/>
    </source>
</evidence>
<dbReference type="InterPro" id="IPR004089">
    <property type="entry name" value="MCPsignal_dom"/>
</dbReference>
<dbReference type="EMBL" id="CP155571">
    <property type="protein sequence ID" value="XFO75231.1"/>
    <property type="molecule type" value="Genomic_DNA"/>
</dbReference>
<accession>A0ABZ3JAR7</accession>
<gene>
    <name evidence="4" type="ORF">SPACI_053460</name>
</gene>
<organism evidence="4 5">
    <name type="scientific">Sporomusa acidovorans (strain ATCC 49682 / DSM 3132 / Mol)</name>
    <dbReference type="NCBI Taxonomy" id="1123286"/>
    <lineage>
        <taxon>Bacteria</taxon>
        <taxon>Bacillati</taxon>
        <taxon>Bacillota</taxon>
        <taxon>Negativicutes</taxon>
        <taxon>Selenomonadales</taxon>
        <taxon>Sporomusaceae</taxon>
        <taxon>Sporomusa</taxon>
    </lineage>
</organism>
<evidence type="ECO:0000313" key="4">
    <source>
        <dbReference type="EMBL" id="XFO75231.1"/>
    </source>
</evidence>
<evidence type="ECO:0000259" key="3">
    <source>
        <dbReference type="PROSITE" id="PS50111"/>
    </source>
</evidence>
<dbReference type="RefSeq" id="WP_093792341.1">
    <property type="nucleotide sequence ID" value="NZ_CP155571.1"/>
</dbReference>
<keyword evidence="1 2" id="KW-0807">Transducer</keyword>
<dbReference type="Proteomes" id="UP000216052">
    <property type="component" value="Chromosome"/>
</dbReference>
<dbReference type="PANTHER" id="PTHR32089">
    <property type="entry name" value="METHYL-ACCEPTING CHEMOTAXIS PROTEIN MCPB"/>
    <property type="match status" value="1"/>
</dbReference>
<dbReference type="PANTHER" id="PTHR32089:SF112">
    <property type="entry name" value="LYSOZYME-LIKE PROTEIN-RELATED"/>
    <property type="match status" value="1"/>
</dbReference>
<evidence type="ECO:0000256" key="1">
    <source>
        <dbReference type="ARBA" id="ARBA00023224"/>
    </source>
</evidence>
<protein>
    <recommendedName>
        <fullName evidence="3">Methyl-accepting transducer domain-containing protein</fullName>
    </recommendedName>
</protein>
<evidence type="ECO:0000256" key="2">
    <source>
        <dbReference type="PROSITE-ProRule" id="PRU00284"/>
    </source>
</evidence>
<dbReference type="PROSITE" id="PS50111">
    <property type="entry name" value="CHEMOTAXIS_TRANSDUC_2"/>
    <property type="match status" value="1"/>
</dbReference>